<reference evidence="1 2" key="1">
    <citation type="journal article" date="2009" name="Gene">
        <title>Genome of a virulent bacteriophage Lb338-1 that lyses the probiotic Lactobacillus paracasei cheese strain.</title>
        <authorList>
            <person name="Alemayehu D."/>
            <person name="Ross R.P."/>
            <person name="O'Sullivan O."/>
            <person name="Coffey A."/>
            <person name="Stanton C."/>
            <person name="Fitzgerald G.F."/>
            <person name="McAuliffe O."/>
        </authorList>
    </citation>
    <scope>NUCLEOTIDE SEQUENCE [LARGE SCALE GENOMIC DNA]</scope>
    <source>
        <strain evidence="1">Lb338-1</strain>
    </source>
</reference>
<name>C1KFP5_9CAUD</name>
<organism evidence="1 2">
    <name type="scientific">Lactobacillus phage Lb338-1</name>
    <dbReference type="NCBI Taxonomy" id="2892342"/>
    <lineage>
        <taxon>Viruses</taxon>
        <taxon>Duplodnaviria</taxon>
        <taxon>Heunggongvirae</taxon>
        <taxon>Uroviricota</taxon>
        <taxon>Caudoviricetes</taxon>
        <taxon>Herelleviridae</taxon>
        <taxon>Mooreparkvirus</taxon>
        <taxon>Mooreparkvirus Lb3381</taxon>
    </lineage>
</organism>
<dbReference type="Proteomes" id="UP000001878">
    <property type="component" value="Segment"/>
</dbReference>
<keyword evidence="2" id="KW-1185">Reference proteome</keyword>
<proteinExistence type="predicted"/>
<dbReference type="RefSeq" id="YP_002790814.1">
    <property type="nucleotide sequence ID" value="NC_012530.1"/>
</dbReference>
<dbReference type="KEGG" id="vg:7750990"/>
<sequence length="79" mass="9204">MHYDHLCVTISIEVIFLSNKEEVLRHGVPVAHVFIPTESDKSERELYDLSKKGGINELFKLVKENNELLKKILKRLDNK</sequence>
<dbReference type="GeneID" id="7750990"/>
<gene>
    <name evidence="1" type="ORF">lb338_phage_135</name>
</gene>
<evidence type="ECO:0000313" key="1">
    <source>
        <dbReference type="EMBL" id="ACO37056.1"/>
    </source>
</evidence>
<dbReference type="EMBL" id="FJ822135">
    <property type="protein sequence ID" value="ACO37056.1"/>
    <property type="molecule type" value="Genomic_DNA"/>
</dbReference>
<protein>
    <submittedName>
        <fullName evidence="1">Uncharacterized protein</fullName>
    </submittedName>
</protein>
<evidence type="ECO:0000313" key="2">
    <source>
        <dbReference type="Proteomes" id="UP000001878"/>
    </source>
</evidence>
<accession>C1KFP5</accession>